<feature type="domain" description="PH" evidence="2">
    <location>
        <begin position="1"/>
        <end position="111"/>
    </location>
</feature>
<dbReference type="Gene3D" id="2.30.29.30">
    <property type="entry name" value="Pleckstrin-homology domain (PH domain)/Phosphotyrosine-binding domain (PTB)"/>
    <property type="match status" value="1"/>
</dbReference>
<feature type="compositionally biased region" description="Basic and acidic residues" evidence="1">
    <location>
        <begin position="545"/>
        <end position="558"/>
    </location>
</feature>
<feature type="region of interest" description="Disordered" evidence="1">
    <location>
        <begin position="396"/>
        <end position="426"/>
    </location>
</feature>
<name>A0A4C1WGJ1_EUMVA</name>
<dbReference type="AlphaFoldDB" id="A0A4C1WGJ1"/>
<gene>
    <name evidence="3" type="ORF">EVAR_25205_1</name>
</gene>
<organism evidence="3 4">
    <name type="scientific">Eumeta variegata</name>
    <name type="common">Bagworm moth</name>
    <name type="synonym">Eumeta japonica</name>
    <dbReference type="NCBI Taxonomy" id="151549"/>
    <lineage>
        <taxon>Eukaryota</taxon>
        <taxon>Metazoa</taxon>
        <taxon>Ecdysozoa</taxon>
        <taxon>Arthropoda</taxon>
        <taxon>Hexapoda</taxon>
        <taxon>Insecta</taxon>
        <taxon>Pterygota</taxon>
        <taxon>Neoptera</taxon>
        <taxon>Endopterygota</taxon>
        <taxon>Lepidoptera</taxon>
        <taxon>Glossata</taxon>
        <taxon>Ditrysia</taxon>
        <taxon>Tineoidea</taxon>
        <taxon>Psychidae</taxon>
        <taxon>Oiketicinae</taxon>
        <taxon>Eumeta</taxon>
    </lineage>
</organism>
<dbReference type="PROSITE" id="PS50003">
    <property type="entry name" value="PH_DOMAIN"/>
    <property type="match status" value="1"/>
</dbReference>
<dbReference type="OrthoDB" id="6077994at2759"/>
<dbReference type="CDD" id="cd00821">
    <property type="entry name" value="PH"/>
    <property type="match status" value="1"/>
</dbReference>
<feature type="compositionally biased region" description="Pro residues" evidence="1">
    <location>
        <begin position="403"/>
        <end position="414"/>
    </location>
</feature>
<evidence type="ECO:0000313" key="3">
    <source>
        <dbReference type="EMBL" id="GBP50508.1"/>
    </source>
</evidence>
<dbReference type="InterPro" id="IPR011993">
    <property type="entry name" value="PH-like_dom_sf"/>
</dbReference>
<feature type="region of interest" description="Disordered" evidence="1">
    <location>
        <begin position="356"/>
        <end position="378"/>
    </location>
</feature>
<dbReference type="Proteomes" id="UP000299102">
    <property type="component" value="Unassembled WGS sequence"/>
</dbReference>
<feature type="region of interest" description="Disordered" evidence="1">
    <location>
        <begin position="630"/>
        <end position="658"/>
    </location>
</feature>
<comment type="caution">
    <text evidence="3">The sequence shown here is derived from an EMBL/GenBank/DDBJ whole genome shotgun (WGS) entry which is preliminary data.</text>
</comment>
<dbReference type="SMART" id="SM00233">
    <property type="entry name" value="PH"/>
    <property type="match status" value="1"/>
</dbReference>
<reference evidence="3 4" key="1">
    <citation type="journal article" date="2019" name="Commun. Biol.">
        <title>The bagworm genome reveals a unique fibroin gene that provides high tensile strength.</title>
        <authorList>
            <person name="Kono N."/>
            <person name="Nakamura H."/>
            <person name="Ohtoshi R."/>
            <person name="Tomita M."/>
            <person name="Numata K."/>
            <person name="Arakawa K."/>
        </authorList>
    </citation>
    <scope>NUCLEOTIDE SEQUENCE [LARGE SCALE GENOMIC DNA]</scope>
</reference>
<dbReference type="SUPFAM" id="SSF50729">
    <property type="entry name" value="PH domain-like"/>
    <property type="match status" value="1"/>
</dbReference>
<evidence type="ECO:0000313" key="4">
    <source>
        <dbReference type="Proteomes" id="UP000299102"/>
    </source>
</evidence>
<feature type="region of interest" description="Disordered" evidence="1">
    <location>
        <begin position="695"/>
        <end position="717"/>
    </location>
</feature>
<proteinExistence type="predicted"/>
<dbReference type="EMBL" id="BGZK01000567">
    <property type="protein sequence ID" value="GBP50508.1"/>
    <property type="molecule type" value="Genomic_DNA"/>
</dbReference>
<evidence type="ECO:0000259" key="2">
    <source>
        <dbReference type="PROSITE" id="PS50003"/>
    </source>
</evidence>
<dbReference type="InterPro" id="IPR001849">
    <property type="entry name" value="PH_domain"/>
</dbReference>
<evidence type="ECO:0000256" key="1">
    <source>
        <dbReference type="SAM" id="MobiDB-lite"/>
    </source>
</evidence>
<feature type="region of interest" description="Disordered" evidence="1">
    <location>
        <begin position="509"/>
        <end position="558"/>
    </location>
</feature>
<sequence length="717" mass="78083">MSGYLELKYPFKSNLPLNPFKSWKRQWCILRPCPHRPGAGALAVYSSEAGAAAESVDLPPGCVVRRAHSRTRPYAFAVFGPDNPRKPRLLLAAHTLHDTQLWMDKIRTLLNENILFGGNIILKDSFSVSIMSTEFSYKLGLIDAGAVLCVSSKGVSVTQPSMNADVLIPWLEILNVTLKGDTISDKHRVCVIMINSSEEGECPELVVRGSSVAEVVRVLRRALADSRVAFSRIQPSAVEHVREARGTLLSRSYGDLSEAEKQYTMGVRRRRSWNDGPSQVSLDDTDLVMSKECASFPLGQLSRCAGAVLAPAAAPLGPPAARLFRGCHSADSLNGSMCERRSLVSLSSGVYEEILDSPATPGAPTPLPCEGASTERARDEPTYESVVECAFATLRPHRKPAPAHGPPPPLPPRQPYRREPHSTGVVVGRRRRRTSFTQTVSEISVTTFELVKPVIGSGQGWSFIMKGQPNSLKASESWRGICGGGGESGNEVTRHSSLNSLPRSCSAGAAATGARTLPKPDKAKPFNMFRKRLKSDSRVPSTTAKSEHAPRDHRAPVETKKKRFDFTPSRDIFKNFRVSRGLMKNLKISSSNLAKIGETKSCEFLDESEHAAAAATGRCAKSVECLDAAAGRPLESPPPVDPVRGPDESDDRQHSDISLPDDIMELILRGRDVVAQLRLRQHRLPEDEYVPVSPAGLAPAPDHHYVAMSPRTDLAAP</sequence>
<keyword evidence="4" id="KW-1185">Reference proteome</keyword>
<protein>
    <recommendedName>
        <fullName evidence="2">PH domain-containing protein</fullName>
    </recommendedName>
</protein>
<accession>A0A4C1WGJ1</accession>
<feature type="compositionally biased region" description="Basic and acidic residues" evidence="1">
    <location>
        <begin position="644"/>
        <end position="655"/>
    </location>
</feature>